<name>A0A7M4DT54_9MICO</name>
<evidence type="ECO:0000313" key="3">
    <source>
        <dbReference type="EMBL" id="VZO40648.1"/>
    </source>
</evidence>
<dbReference type="GO" id="GO:0003677">
    <property type="term" value="F:DNA binding"/>
    <property type="evidence" value="ECO:0007669"/>
    <property type="project" value="UniProtKB-KW"/>
</dbReference>
<proteinExistence type="predicted"/>
<dbReference type="SMART" id="SM00422">
    <property type="entry name" value="HTH_MERR"/>
    <property type="match status" value="1"/>
</dbReference>
<evidence type="ECO:0000256" key="1">
    <source>
        <dbReference type="ARBA" id="ARBA00023125"/>
    </source>
</evidence>
<reference evidence="3 4" key="1">
    <citation type="submission" date="2019-11" db="EMBL/GenBank/DDBJ databases">
        <authorList>
            <person name="Criscuolo A."/>
        </authorList>
    </citation>
    <scope>NUCLEOTIDE SEQUENCE [LARGE SCALE GENOMIC DNA]</scope>
    <source>
        <strain evidence="3">CIP111667</strain>
    </source>
</reference>
<dbReference type="PROSITE" id="PS50937">
    <property type="entry name" value="HTH_MERR_2"/>
    <property type="match status" value="1"/>
</dbReference>
<gene>
    <name evidence="3" type="ORF">HALOF300_05356</name>
</gene>
<dbReference type="AlphaFoldDB" id="A0A7M4DT54"/>
<feature type="domain" description="HTH merR-type" evidence="2">
    <location>
        <begin position="17"/>
        <end position="74"/>
    </location>
</feature>
<keyword evidence="4" id="KW-1185">Reference proteome</keyword>
<dbReference type="CDD" id="cd00592">
    <property type="entry name" value="HTH_MerR-like"/>
    <property type="match status" value="1"/>
</dbReference>
<dbReference type="Proteomes" id="UP000419743">
    <property type="component" value="Unassembled WGS sequence"/>
</dbReference>
<sequence>MNIGAALSILQREFPAVSVSKIRFLEDQGLVTPHRTPAGYRTYSQADVERLRFALTAQRDSFLPLKVIRERLAELDAGAGSAQAPAPGARVVTEDGELVGAKGRTRMTAAQLAEAADCPTEQVEILAAAGLITADAGSKYPAGAIEIVRLAGQLAEHGIEARHLRSVRTAAERELDLIDQLVAPVRSVRSGPSSAASRAKAHSLASDLAETFNALHTALIRAGIDRLQ</sequence>
<evidence type="ECO:0000313" key="4">
    <source>
        <dbReference type="Proteomes" id="UP000419743"/>
    </source>
</evidence>
<dbReference type="PANTHER" id="PTHR30204">
    <property type="entry name" value="REDOX-CYCLING DRUG-SENSING TRANSCRIPTIONAL ACTIVATOR SOXR"/>
    <property type="match status" value="1"/>
</dbReference>
<accession>A0A7M4DT54</accession>
<dbReference type="Pfam" id="PF13411">
    <property type="entry name" value="MerR_1"/>
    <property type="match status" value="1"/>
</dbReference>
<comment type="caution">
    <text evidence="3">The sequence shown here is derived from an EMBL/GenBank/DDBJ whole genome shotgun (WGS) entry which is preliminary data.</text>
</comment>
<dbReference type="Gene3D" id="1.10.1660.10">
    <property type="match status" value="1"/>
</dbReference>
<dbReference type="PANTHER" id="PTHR30204:SF89">
    <property type="entry name" value="HTH MERR-TYPE DOMAIN-CONTAINING PROTEIN"/>
    <property type="match status" value="1"/>
</dbReference>
<protein>
    <submittedName>
        <fullName evidence="3">Zinc-responsive transcriptional regulator</fullName>
    </submittedName>
</protein>
<dbReference type="SUPFAM" id="SSF46955">
    <property type="entry name" value="Putative DNA-binding domain"/>
    <property type="match status" value="1"/>
</dbReference>
<organism evidence="3 4">
    <name type="scientific">Occultella aeris</name>
    <dbReference type="NCBI Taxonomy" id="2761496"/>
    <lineage>
        <taxon>Bacteria</taxon>
        <taxon>Bacillati</taxon>
        <taxon>Actinomycetota</taxon>
        <taxon>Actinomycetes</taxon>
        <taxon>Micrococcales</taxon>
        <taxon>Ruaniaceae</taxon>
        <taxon>Occultella</taxon>
    </lineage>
</organism>
<evidence type="ECO:0000259" key="2">
    <source>
        <dbReference type="PROSITE" id="PS50937"/>
    </source>
</evidence>
<dbReference type="GO" id="GO:0003700">
    <property type="term" value="F:DNA-binding transcription factor activity"/>
    <property type="evidence" value="ECO:0007669"/>
    <property type="project" value="InterPro"/>
</dbReference>
<dbReference type="InterPro" id="IPR009061">
    <property type="entry name" value="DNA-bd_dom_put_sf"/>
</dbReference>
<keyword evidence="1" id="KW-0238">DNA-binding</keyword>
<dbReference type="InterPro" id="IPR000551">
    <property type="entry name" value="MerR-type_HTH_dom"/>
</dbReference>
<dbReference type="InterPro" id="IPR047057">
    <property type="entry name" value="MerR_fam"/>
</dbReference>
<dbReference type="EMBL" id="CACRYJ010000071">
    <property type="protein sequence ID" value="VZO40648.1"/>
    <property type="molecule type" value="Genomic_DNA"/>
</dbReference>